<feature type="region of interest" description="Disordered" evidence="1">
    <location>
        <begin position="236"/>
        <end position="264"/>
    </location>
</feature>
<proteinExistence type="predicted"/>
<keyword evidence="3" id="KW-1185">Reference proteome</keyword>
<dbReference type="KEGG" id="pmrn:116952345"/>
<dbReference type="GO" id="GO:0018812">
    <property type="term" value="F:3-hydroxyacyl-CoA dehydratase activity"/>
    <property type="evidence" value="ECO:0007669"/>
    <property type="project" value="UniProtKB-ARBA"/>
</dbReference>
<dbReference type="RefSeq" id="XP_032827502.1">
    <property type="nucleotide sequence ID" value="XM_032971611.1"/>
</dbReference>
<dbReference type="InterPro" id="IPR002539">
    <property type="entry name" value="MaoC-like_dom"/>
</dbReference>
<dbReference type="SUPFAM" id="SSF54637">
    <property type="entry name" value="Thioesterase/thiol ester dehydrase-isomerase"/>
    <property type="match status" value="1"/>
</dbReference>
<feature type="domain" description="MaoC-like" evidence="2">
    <location>
        <begin position="131"/>
        <end position="220"/>
    </location>
</feature>
<name>A0AAJ7U0L2_PETMA</name>
<evidence type="ECO:0000256" key="1">
    <source>
        <dbReference type="SAM" id="MobiDB-lite"/>
    </source>
</evidence>
<dbReference type="PANTHER" id="PTHR43437">
    <property type="entry name" value="HYDROXYACYL-THIOESTER DEHYDRATASE TYPE 2, MITOCHONDRIAL-RELATED"/>
    <property type="match status" value="1"/>
</dbReference>
<reference evidence="4 5" key="1">
    <citation type="submission" date="2025-04" db="UniProtKB">
        <authorList>
            <consortium name="RefSeq"/>
        </authorList>
    </citation>
    <scope>IDENTIFICATION</scope>
    <source>
        <tissue evidence="4 5">Sperm</tissue>
    </source>
</reference>
<evidence type="ECO:0000313" key="5">
    <source>
        <dbReference type="RefSeq" id="XP_032827503.1"/>
    </source>
</evidence>
<feature type="compositionally biased region" description="Low complexity" evidence="1">
    <location>
        <begin position="243"/>
        <end position="252"/>
    </location>
</feature>
<dbReference type="Gene3D" id="3.10.129.10">
    <property type="entry name" value="Hotdog Thioesterase"/>
    <property type="match status" value="1"/>
</dbReference>
<dbReference type="RefSeq" id="XP_032827503.1">
    <property type="nucleotide sequence ID" value="XM_032971612.1"/>
</dbReference>
<evidence type="ECO:0000313" key="4">
    <source>
        <dbReference type="RefSeq" id="XP_032827502.1"/>
    </source>
</evidence>
<evidence type="ECO:0000259" key="2">
    <source>
        <dbReference type="Pfam" id="PF01575"/>
    </source>
</evidence>
<dbReference type="GO" id="GO:0006633">
    <property type="term" value="P:fatty acid biosynthetic process"/>
    <property type="evidence" value="ECO:0007669"/>
    <property type="project" value="TreeGrafter"/>
</dbReference>
<dbReference type="Proteomes" id="UP001318040">
    <property type="component" value="Chromosome 46"/>
</dbReference>
<feature type="compositionally biased region" description="Low complexity" evidence="1">
    <location>
        <begin position="91"/>
        <end position="108"/>
    </location>
</feature>
<dbReference type="GO" id="GO:0005739">
    <property type="term" value="C:mitochondrion"/>
    <property type="evidence" value="ECO:0007669"/>
    <property type="project" value="TreeGrafter"/>
</dbReference>
<dbReference type="InterPro" id="IPR029069">
    <property type="entry name" value="HotDog_dom_sf"/>
</dbReference>
<sequence>MSSLIAIAKLRVLLSPPTPSALLHLLPTATGGGRGMGAECGWRIRGQPGPFSTFSTSWSTTSSSTSSPVFSPSSSPSSSPMNPATRVQSPATANASFYSTSSSSLPTSSHPPVPAPAGRRGDAWAVGDRAEMRRVFTPQDVADFARLTGDTNPVHDASGVGVAPGRAVVHGVLLAGLVSALLGTRLPGAGCVLASSRLRFPAPLLTGDEVTVSAAVGRSRARSLLLRVLCTTAAPRPSAEPLSTQQPGQSHPSPSPTAGASGDGVAPVVVLEGEVLVMLPRDPNH</sequence>
<protein>
    <submittedName>
        <fullName evidence="4 5">Mucin-5AC-like isoform X1</fullName>
    </submittedName>
</protein>
<feature type="region of interest" description="Disordered" evidence="1">
    <location>
        <begin position="53"/>
        <end position="121"/>
    </location>
</feature>
<dbReference type="InterPro" id="IPR050965">
    <property type="entry name" value="UPF0336/Enoyl-CoA_hydratase"/>
</dbReference>
<evidence type="ECO:0000313" key="3">
    <source>
        <dbReference type="Proteomes" id="UP001318040"/>
    </source>
</evidence>
<feature type="compositionally biased region" description="Polar residues" evidence="1">
    <location>
        <begin position="81"/>
        <end position="90"/>
    </location>
</feature>
<dbReference type="GO" id="GO:0019171">
    <property type="term" value="F:(3R)-hydroxyacyl-[acyl-carrier-protein] dehydratase activity"/>
    <property type="evidence" value="ECO:0007669"/>
    <property type="project" value="TreeGrafter"/>
</dbReference>
<dbReference type="PANTHER" id="PTHR43437:SF3">
    <property type="entry name" value="HYDROXYACYL-THIOESTER DEHYDRATASE TYPE 2, MITOCHONDRIAL"/>
    <property type="match status" value="1"/>
</dbReference>
<dbReference type="RefSeq" id="XP_032827504.1">
    <property type="nucleotide sequence ID" value="XM_032971613.1"/>
</dbReference>
<dbReference type="AlphaFoldDB" id="A0AAJ7U0L2"/>
<evidence type="ECO:0000313" key="6">
    <source>
        <dbReference type="RefSeq" id="XP_032827504.1"/>
    </source>
</evidence>
<dbReference type="Pfam" id="PF01575">
    <property type="entry name" value="MaoC_dehydratas"/>
    <property type="match status" value="1"/>
</dbReference>
<gene>
    <name evidence="4 5 6" type="primary">LOC116952345</name>
</gene>
<organism evidence="3 4">
    <name type="scientific">Petromyzon marinus</name>
    <name type="common">Sea lamprey</name>
    <dbReference type="NCBI Taxonomy" id="7757"/>
    <lineage>
        <taxon>Eukaryota</taxon>
        <taxon>Metazoa</taxon>
        <taxon>Chordata</taxon>
        <taxon>Craniata</taxon>
        <taxon>Vertebrata</taxon>
        <taxon>Cyclostomata</taxon>
        <taxon>Hyperoartia</taxon>
        <taxon>Petromyzontiformes</taxon>
        <taxon>Petromyzontidae</taxon>
        <taxon>Petromyzon</taxon>
    </lineage>
</organism>
<accession>A0AAJ7U0L2</accession>
<feature type="compositionally biased region" description="Low complexity" evidence="1">
    <location>
        <begin position="53"/>
        <end position="80"/>
    </location>
</feature>